<feature type="compositionally biased region" description="Polar residues" evidence="4">
    <location>
        <begin position="98"/>
        <end position="112"/>
    </location>
</feature>
<feature type="compositionally biased region" description="Acidic residues" evidence="4">
    <location>
        <begin position="124"/>
        <end position="135"/>
    </location>
</feature>
<dbReference type="PANTHER" id="PTHR23035:SF1">
    <property type="entry name" value="CILIA- AND FLAGELLA-ASSOCIATED PROTEIN 97"/>
    <property type="match status" value="1"/>
</dbReference>
<gene>
    <name evidence="5" type="primary">CFAP97</name>
</gene>
<dbReference type="InterPro" id="IPR038791">
    <property type="entry name" value="Cfap97/Hemingway"/>
</dbReference>
<dbReference type="Pfam" id="PF13879">
    <property type="entry name" value="Hmw_CFAP97"/>
    <property type="match status" value="1"/>
</dbReference>
<sequence>MDRYENLFDDEDVDHSFFDSDNEDEKGNKEVAASFRPSKREEAKNQDDLKEESRNRDSDTEKATDKGERNKNTTKVINEHDCTESVSPVRPRSPAKSGRSSVQSLRIETTVPTGIPSITHESEDNYYPDEDDSSEEERHNPRPKSSKQTSVGKKSAGKYSRDAISSSISSSDTEFSDNASDDRLSKSSFHSSKEKGRFSEIKGPKQPVRDLRDHTTESEDTVTDVTPLSTPDISPIQSFDLVATSDALKNKVKRQDNVCQDLYDPDLDPKTNSKVLQDAMDLNQLLKAFRHLDYKDQQSLVVDNSAARHKNYSFTNEEVQHIDRENQRLLRELSKQAAKPRSKSLTPKKHIGVPVRLYHSTLNRQKEQQRIERENLALLKRLESVKPTVGMTRSEQLMDYQRQAGYLNTAALSPRMGKTSVSRLSSSSSAGGYSRVSSGCRSSERTNSSVASLRPAKSSNVRAAWM</sequence>
<reference evidence="5" key="1">
    <citation type="submission" date="2025-08" db="UniProtKB">
        <authorList>
            <consortium name="Ensembl"/>
        </authorList>
    </citation>
    <scope>IDENTIFICATION</scope>
</reference>
<evidence type="ECO:0000256" key="1">
    <source>
        <dbReference type="ARBA" id="ARBA00008315"/>
    </source>
</evidence>
<evidence type="ECO:0000313" key="5">
    <source>
        <dbReference type="Ensembl" id="ENSLLEP00000000701.1"/>
    </source>
</evidence>
<evidence type="ECO:0000256" key="3">
    <source>
        <dbReference type="SAM" id="Coils"/>
    </source>
</evidence>
<dbReference type="GeneTree" id="ENSGT00390000010356"/>
<comment type="similarity">
    <text evidence="1">Belongs to the CFAP97 family.</text>
</comment>
<reference evidence="5" key="2">
    <citation type="submission" date="2025-09" db="UniProtKB">
        <authorList>
            <consortium name="Ensembl"/>
        </authorList>
    </citation>
    <scope>IDENTIFICATION</scope>
</reference>
<dbReference type="Proteomes" id="UP000694569">
    <property type="component" value="Unplaced"/>
</dbReference>
<feature type="compositionally biased region" description="Basic and acidic residues" evidence="4">
    <location>
        <begin position="38"/>
        <end position="83"/>
    </location>
</feature>
<evidence type="ECO:0000256" key="4">
    <source>
        <dbReference type="SAM" id="MobiDB-lite"/>
    </source>
</evidence>
<organism evidence="5 6">
    <name type="scientific">Leptobrachium leishanense</name>
    <name type="common">Leishan spiny toad</name>
    <dbReference type="NCBI Taxonomy" id="445787"/>
    <lineage>
        <taxon>Eukaryota</taxon>
        <taxon>Metazoa</taxon>
        <taxon>Chordata</taxon>
        <taxon>Craniata</taxon>
        <taxon>Vertebrata</taxon>
        <taxon>Euteleostomi</taxon>
        <taxon>Amphibia</taxon>
        <taxon>Batrachia</taxon>
        <taxon>Anura</taxon>
        <taxon>Pelobatoidea</taxon>
        <taxon>Megophryidae</taxon>
        <taxon>Leptobrachium</taxon>
    </lineage>
</organism>
<accession>A0A8C5LNB4</accession>
<keyword evidence="6" id="KW-1185">Reference proteome</keyword>
<dbReference type="GO" id="GO:0007283">
    <property type="term" value="P:spermatogenesis"/>
    <property type="evidence" value="ECO:0007669"/>
    <property type="project" value="TreeGrafter"/>
</dbReference>
<evidence type="ECO:0000256" key="2">
    <source>
        <dbReference type="ARBA" id="ARBA00021424"/>
    </source>
</evidence>
<dbReference type="AlphaFoldDB" id="A0A8C5LNB4"/>
<dbReference type="OrthoDB" id="515313at2759"/>
<feature type="compositionally biased region" description="Polar residues" evidence="4">
    <location>
        <begin position="445"/>
        <end position="466"/>
    </location>
</feature>
<feature type="coiled-coil region" evidence="3">
    <location>
        <begin position="312"/>
        <end position="339"/>
    </location>
</feature>
<dbReference type="PANTHER" id="PTHR23035">
    <property type="entry name" value="CILIA- AND FLAGELLA-ASSOCIATED PROTEIN 97-RELATED"/>
    <property type="match status" value="1"/>
</dbReference>
<dbReference type="Ensembl" id="ENSLLET00000000729.1">
    <property type="protein sequence ID" value="ENSLLEP00000000701.1"/>
    <property type="gene ID" value="ENSLLEG00000000463.1"/>
</dbReference>
<feature type="compositionally biased region" description="Basic and acidic residues" evidence="4">
    <location>
        <begin position="180"/>
        <end position="217"/>
    </location>
</feature>
<feature type="region of interest" description="Disordered" evidence="4">
    <location>
        <begin position="416"/>
        <end position="466"/>
    </location>
</feature>
<name>A0A8C5LNB4_9ANUR</name>
<feature type="compositionally biased region" description="Low complexity" evidence="4">
    <location>
        <begin position="420"/>
        <end position="439"/>
    </location>
</feature>
<protein>
    <recommendedName>
        <fullName evidence="2">Cilia- and flagella-associated protein 97</fullName>
    </recommendedName>
</protein>
<feature type="region of interest" description="Disordered" evidence="4">
    <location>
        <begin position="1"/>
        <end position="229"/>
    </location>
</feature>
<keyword evidence="3" id="KW-0175">Coiled coil</keyword>
<proteinExistence type="inferred from homology"/>
<dbReference type="InterPro" id="IPR029488">
    <property type="entry name" value="Hmw/CFAP97"/>
</dbReference>
<evidence type="ECO:0000313" key="6">
    <source>
        <dbReference type="Proteomes" id="UP000694569"/>
    </source>
</evidence>